<dbReference type="EMBL" id="LVVT01000001">
    <property type="protein sequence ID" value="TQS84767.1"/>
    <property type="molecule type" value="Genomic_DNA"/>
</dbReference>
<evidence type="ECO:0000313" key="3">
    <source>
        <dbReference type="Proteomes" id="UP000752814"/>
    </source>
</evidence>
<reference evidence="2" key="1">
    <citation type="submission" date="2016-03" db="EMBL/GenBank/DDBJ databases">
        <authorList>
            <person name="Borrel G."/>
            <person name="Mccann A."/>
            <person name="O'Toole P.W."/>
        </authorList>
    </citation>
    <scope>NUCLEOTIDE SEQUENCE</scope>
    <source>
        <strain evidence="2">183</strain>
    </source>
</reference>
<feature type="domain" description="Roadblock/LAMTOR2" evidence="1">
    <location>
        <begin position="6"/>
        <end position="94"/>
    </location>
</feature>
<proteinExistence type="predicted"/>
<accession>A0A8J8TEI3</accession>
<sequence>MMKSTQLMSIDDIASIDGVISASLITRGGEYLEGTIPPDTRRDTFSAMSAIILGAAERSAIELNDSLLKVSVGFDSSLLMIFGLDSQCLMAVIGTPEADIDKIIETTRVWKGNSIKH</sequence>
<dbReference type="SMART" id="SM00960">
    <property type="entry name" value="Robl_LC7"/>
    <property type="match status" value="1"/>
</dbReference>
<name>A0A8J8TEI3_9ARCH</name>
<comment type="caution">
    <text evidence="2">The sequence shown here is derived from an EMBL/GenBank/DDBJ whole genome shotgun (WGS) entry which is preliminary data.</text>
</comment>
<dbReference type="AlphaFoldDB" id="A0A8J8TEI3"/>
<protein>
    <recommendedName>
        <fullName evidence="1">Roadblock/LAMTOR2 domain-containing protein</fullName>
    </recommendedName>
</protein>
<dbReference type="InterPro" id="IPR004942">
    <property type="entry name" value="Roadblock/LAMTOR2_dom"/>
</dbReference>
<organism evidence="2 3">
    <name type="scientific">Candidatus Methanomassiliicoccus intestinalis</name>
    <dbReference type="NCBI Taxonomy" id="1406512"/>
    <lineage>
        <taxon>Archaea</taxon>
        <taxon>Methanobacteriati</taxon>
        <taxon>Thermoplasmatota</taxon>
        <taxon>Thermoplasmata</taxon>
        <taxon>Methanomassiliicoccales</taxon>
        <taxon>Methanomassiliicoccaceae</taxon>
        <taxon>Methanomassiliicoccus</taxon>
    </lineage>
</organism>
<dbReference type="Proteomes" id="UP000752814">
    <property type="component" value="Unassembled WGS sequence"/>
</dbReference>
<evidence type="ECO:0000313" key="2">
    <source>
        <dbReference type="EMBL" id="TQS84767.1"/>
    </source>
</evidence>
<evidence type="ECO:0000259" key="1">
    <source>
        <dbReference type="SMART" id="SM00960"/>
    </source>
</evidence>
<dbReference type="Gene3D" id="3.30.450.30">
    <property type="entry name" value="Dynein light chain 2a, cytoplasmic"/>
    <property type="match status" value="1"/>
</dbReference>
<gene>
    <name evidence="2" type="ORF">A3207_01680</name>
</gene>
<dbReference type="SUPFAM" id="SSF103196">
    <property type="entry name" value="Roadblock/LC7 domain"/>
    <property type="match status" value="1"/>
</dbReference>